<dbReference type="OrthoDB" id="3070841at2759"/>
<dbReference type="AlphaFoldDB" id="A0A0D0CAQ9"/>
<sequence length="396" mass="43880">MPGSSLTWPPEEDPWHQPYSQRASPILSQHSSGSGTGSRTVKLPTPKRLPSLTAKAKINDSIQNLTGGGTQMGKSPDVNPMELLELLSDAFKEFSVTQRQSEDFLQNMHETLSHVKGLIGSNTNMGNTQLSNIPKQNISPISFHKALPPKLPVVPPTGPPPIPSATHPQWQILKNGDPGQYPNLGQTALLSPLFWDSPNKIKIELPNSLNLQHELTPRPSPNDGQMDWASRVAIQHQRNSDLYQRSVSAFADQQIGFNEDGFPVDKLTTPAEVWAKDCSGQLSPAPNLIQPTVNTGVIPINTHISKAGSSKGNKSERNCYHCKETPWDDKSSENYSDSDSDSEYPSSDELWAEDLIQPTQNLSASKRQKMRRKMVEGLRAKSADDDRRQRWTHQVH</sequence>
<feature type="compositionally biased region" description="Polar residues" evidence="1">
    <location>
        <begin position="18"/>
        <end position="39"/>
    </location>
</feature>
<evidence type="ECO:0000256" key="1">
    <source>
        <dbReference type="SAM" id="MobiDB-lite"/>
    </source>
</evidence>
<keyword evidence="3" id="KW-1185">Reference proteome</keyword>
<protein>
    <submittedName>
        <fullName evidence="2">Uncharacterized protein</fullName>
    </submittedName>
</protein>
<accession>A0A0D0CAQ9</accession>
<gene>
    <name evidence="2" type="ORF">GYMLUDRAFT_64536</name>
</gene>
<feature type="region of interest" description="Disordered" evidence="1">
    <location>
        <begin position="324"/>
        <end position="396"/>
    </location>
</feature>
<dbReference type="Proteomes" id="UP000053593">
    <property type="component" value="Unassembled WGS sequence"/>
</dbReference>
<feature type="region of interest" description="Disordered" evidence="1">
    <location>
        <begin position="1"/>
        <end position="51"/>
    </location>
</feature>
<evidence type="ECO:0000313" key="2">
    <source>
        <dbReference type="EMBL" id="KIK51938.1"/>
    </source>
</evidence>
<organism evidence="2 3">
    <name type="scientific">Collybiopsis luxurians FD-317 M1</name>
    <dbReference type="NCBI Taxonomy" id="944289"/>
    <lineage>
        <taxon>Eukaryota</taxon>
        <taxon>Fungi</taxon>
        <taxon>Dikarya</taxon>
        <taxon>Basidiomycota</taxon>
        <taxon>Agaricomycotina</taxon>
        <taxon>Agaricomycetes</taxon>
        <taxon>Agaricomycetidae</taxon>
        <taxon>Agaricales</taxon>
        <taxon>Marasmiineae</taxon>
        <taxon>Omphalotaceae</taxon>
        <taxon>Collybiopsis</taxon>
        <taxon>Collybiopsis luxurians</taxon>
    </lineage>
</organism>
<evidence type="ECO:0000313" key="3">
    <source>
        <dbReference type="Proteomes" id="UP000053593"/>
    </source>
</evidence>
<dbReference type="EMBL" id="KN834851">
    <property type="protein sequence ID" value="KIK51938.1"/>
    <property type="molecule type" value="Genomic_DNA"/>
</dbReference>
<name>A0A0D0CAQ9_9AGAR</name>
<dbReference type="HOGENOM" id="CLU_696489_0_0_1"/>
<proteinExistence type="predicted"/>
<feature type="compositionally biased region" description="Basic and acidic residues" evidence="1">
    <location>
        <begin position="373"/>
        <end position="389"/>
    </location>
</feature>
<reference evidence="2 3" key="1">
    <citation type="submission" date="2014-04" db="EMBL/GenBank/DDBJ databases">
        <title>Evolutionary Origins and Diversification of the Mycorrhizal Mutualists.</title>
        <authorList>
            <consortium name="DOE Joint Genome Institute"/>
            <consortium name="Mycorrhizal Genomics Consortium"/>
            <person name="Kohler A."/>
            <person name="Kuo A."/>
            <person name="Nagy L.G."/>
            <person name="Floudas D."/>
            <person name="Copeland A."/>
            <person name="Barry K.W."/>
            <person name="Cichocki N."/>
            <person name="Veneault-Fourrey C."/>
            <person name="LaButti K."/>
            <person name="Lindquist E.A."/>
            <person name="Lipzen A."/>
            <person name="Lundell T."/>
            <person name="Morin E."/>
            <person name="Murat C."/>
            <person name="Riley R."/>
            <person name="Ohm R."/>
            <person name="Sun H."/>
            <person name="Tunlid A."/>
            <person name="Henrissat B."/>
            <person name="Grigoriev I.V."/>
            <person name="Hibbett D.S."/>
            <person name="Martin F."/>
        </authorList>
    </citation>
    <scope>NUCLEOTIDE SEQUENCE [LARGE SCALE GENOMIC DNA]</scope>
    <source>
        <strain evidence="2 3">FD-317 M1</strain>
    </source>
</reference>